<sequence length="112" mass="12764">MHTLKEARLANEESDSWSADAIICTLDMEEKFGRKSSVDRNELLRLCSVTICQDSLIRLVCHVWHAHHFSSSIFYDHGWPSDDGCNSSRNYEIEHIIDGGRCNLQDANPRSA</sequence>
<evidence type="ECO:0000313" key="2">
    <source>
        <dbReference type="Proteomes" id="UP001151760"/>
    </source>
</evidence>
<protein>
    <submittedName>
        <fullName evidence="1">Uncharacterized protein</fullName>
    </submittedName>
</protein>
<dbReference type="Proteomes" id="UP001151760">
    <property type="component" value="Unassembled WGS sequence"/>
</dbReference>
<evidence type="ECO:0000313" key="1">
    <source>
        <dbReference type="EMBL" id="GJT17969.1"/>
    </source>
</evidence>
<proteinExistence type="predicted"/>
<name>A0ABQ5BY70_9ASTR</name>
<organism evidence="1 2">
    <name type="scientific">Tanacetum coccineum</name>
    <dbReference type="NCBI Taxonomy" id="301880"/>
    <lineage>
        <taxon>Eukaryota</taxon>
        <taxon>Viridiplantae</taxon>
        <taxon>Streptophyta</taxon>
        <taxon>Embryophyta</taxon>
        <taxon>Tracheophyta</taxon>
        <taxon>Spermatophyta</taxon>
        <taxon>Magnoliopsida</taxon>
        <taxon>eudicotyledons</taxon>
        <taxon>Gunneridae</taxon>
        <taxon>Pentapetalae</taxon>
        <taxon>asterids</taxon>
        <taxon>campanulids</taxon>
        <taxon>Asterales</taxon>
        <taxon>Asteraceae</taxon>
        <taxon>Asteroideae</taxon>
        <taxon>Anthemideae</taxon>
        <taxon>Anthemidinae</taxon>
        <taxon>Tanacetum</taxon>
    </lineage>
</organism>
<gene>
    <name evidence="1" type="ORF">Tco_0876675</name>
</gene>
<keyword evidence="2" id="KW-1185">Reference proteome</keyword>
<reference evidence="1" key="2">
    <citation type="submission" date="2022-01" db="EMBL/GenBank/DDBJ databases">
        <authorList>
            <person name="Yamashiro T."/>
            <person name="Shiraishi A."/>
            <person name="Satake H."/>
            <person name="Nakayama K."/>
        </authorList>
    </citation>
    <scope>NUCLEOTIDE SEQUENCE</scope>
</reference>
<dbReference type="EMBL" id="BQNB010013602">
    <property type="protein sequence ID" value="GJT17969.1"/>
    <property type="molecule type" value="Genomic_DNA"/>
</dbReference>
<accession>A0ABQ5BY70</accession>
<comment type="caution">
    <text evidence="1">The sequence shown here is derived from an EMBL/GenBank/DDBJ whole genome shotgun (WGS) entry which is preliminary data.</text>
</comment>
<reference evidence="1" key="1">
    <citation type="journal article" date="2022" name="Int. J. Mol. Sci.">
        <title>Draft Genome of Tanacetum Coccineum: Genomic Comparison of Closely Related Tanacetum-Family Plants.</title>
        <authorList>
            <person name="Yamashiro T."/>
            <person name="Shiraishi A."/>
            <person name="Nakayama K."/>
            <person name="Satake H."/>
        </authorList>
    </citation>
    <scope>NUCLEOTIDE SEQUENCE</scope>
</reference>